<sequence length="63" mass="7671">MSSDQARHRHECEARDWLRRGYTTPDRIDELKKLITSKRGSAAAEALIEEMRRQWRRRAEWMK</sequence>
<dbReference type="STRING" id="1931241.BVH74_12045"/>
<dbReference type="InterPro" id="IPR056113">
    <property type="entry name" value="DUF7696"/>
</dbReference>
<dbReference type="KEGG" id="ppha:BVH74_12045"/>
<dbReference type="EMBL" id="CP020100">
    <property type="protein sequence ID" value="AQZ95435.1"/>
    <property type="molecule type" value="Genomic_DNA"/>
</dbReference>
<name>A0A1V0B689_9GAMM</name>
<reference evidence="1 2" key="1">
    <citation type="submission" date="2017-03" db="EMBL/GenBank/DDBJ databases">
        <title>Complete genome sequence of the novel DNRA strain Pseudomonas sp. S-6-2 isolated from Chinese polluted river sediment. Journal of Biotechnology.</title>
        <authorList>
            <person name="Li J."/>
            <person name="Xiang F."/>
            <person name="Wang L."/>
            <person name="Xi L."/>
            <person name="Liu J."/>
        </authorList>
    </citation>
    <scope>NUCLEOTIDE SEQUENCE [LARGE SCALE GENOMIC DNA]</scope>
    <source>
        <strain evidence="1 2">S-6-2</strain>
    </source>
</reference>
<protein>
    <submittedName>
        <fullName evidence="1">Uncharacterized protein</fullName>
    </submittedName>
</protein>
<evidence type="ECO:0000313" key="1">
    <source>
        <dbReference type="EMBL" id="AQZ95435.1"/>
    </source>
</evidence>
<keyword evidence="2" id="KW-1185">Reference proteome</keyword>
<proteinExistence type="predicted"/>
<evidence type="ECO:0000313" key="2">
    <source>
        <dbReference type="Proteomes" id="UP000243488"/>
    </source>
</evidence>
<gene>
    <name evidence="1" type="ORF">BVH74_12045</name>
</gene>
<accession>A0A1V0B689</accession>
<dbReference type="RefSeq" id="WP_080050303.1">
    <property type="nucleotide sequence ID" value="NZ_CP020100.1"/>
</dbReference>
<dbReference type="Pfam" id="PF24751">
    <property type="entry name" value="DUF7696"/>
    <property type="match status" value="1"/>
</dbReference>
<dbReference type="AlphaFoldDB" id="A0A1V0B689"/>
<organism evidence="1 2">
    <name type="scientific">Halopseudomonas phragmitis</name>
    <dbReference type="NCBI Taxonomy" id="1931241"/>
    <lineage>
        <taxon>Bacteria</taxon>
        <taxon>Pseudomonadati</taxon>
        <taxon>Pseudomonadota</taxon>
        <taxon>Gammaproteobacteria</taxon>
        <taxon>Pseudomonadales</taxon>
        <taxon>Pseudomonadaceae</taxon>
        <taxon>Halopseudomonas</taxon>
    </lineage>
</organism>
<dbReference type="Proteomes" id="UP000243488">
    <property type="component" value="Chromosome"/>
</dbReference>